<name>A0A8X7XM35_POLSE</name>
<proteinExistence type="inferred from homology"/>
<evidence type="ECO:0000256" key="14">
    <source>
        <dbReference type="ARBA" id="ARBA00047289"/>
    </source>
</evidence>
<evidence type="ECO:0000256" key="15">
    <source>
        <dbReference type="ARBA" id="ARBA00047369"/>
    </source>
</evidence>
<comment type="catalytic activity">
    <reaction evidence="16">
        <text>tetradecanoyl-CoA + H2O = tetradecanoyl-4'-phosphopantetheine + adenosine 3',5'-bisphosphate + 2 H(+)</text>
        <dbReference type="Rhea" id="RHEA:50028"/>
        <dbReference type="ChEBI" id="CHEBI:15377"/>
        <dbReference type="ChEBI" id="CHEBI:15378"/>
        <dbReference type="ChEBI" id="CHEBI:57385"/>
        <dbReference type="ChEBI" id="CHEBI:58343"/>
        <dbReference type="ChEBI" id="CHEBI:132017"/>
    </reaction>
    <physiologicalReaction direction="left-to-right" evidence="16">
        <dbReference type="Rhea" id="RHEA:50029"/>
    </physiologicalReaction>
</comment>
<dbReference type="InterPro" id="IPR015797">
    <property type="entry name" value="NUDIX_hydrolase-like_dom_sf"/>
</dbReference>
<evidence type="ECO:0000313" key="32">
    <source>
        <dbReference type="Proteomes" id="UP000886611"/>
    </source>
</evidence>
<dbReference type="GO" id="GO:0015938">
    <property type="term" value="P:coenzyme A catabolic process"/>
    <property type="evidence" value="ECO:0007669"/>
    <property type="project" value="TreeGrafter"/>
</dbReference>
<evidence type="ECO:0000256" key="12">
    <source>
        <dbReference type="ARBA" id="ARBA00044908"/>
    </source>
</evidence>
<evidence type="ECO:0000256" key="22">
    <source>
        <dbReference type="ARBA" id="ARBA00048961"/>
    </source>
</evidence>
<sequence length="446" mass="50058">MLLFQIPDDEKGHDLNMFCIPKHYEDDLERVFIPHGLIMDRTERLARDIMQDMGGHHIVALCVLKGGYKFFADLLDYIKALNQNRDTSVPLTVDFIRLKSYHSEESTNKVAVIGAEELCSLSKKLALTHNCKEAANNLQGPFYRGATLMANNLNKSIHDLPFLTDISKCFAPANGALLTKAFIQRAVHAPTTGEARIALLLKEKFPQATSLKVVDISGTMSIIEKIKITLKGYDVGNKFSHLPFKPKASVLIPLFFKKGEVHVLLTVRAKQLKHFAGEICFPGGKSDPVDNNEIDTALREAEEEIGLPREKVNVICRLVPIITKAGTLVTPVVAFIEEKFQARPNPDEVSDVFSVPLAYFLDTTDHDRQFLPRQTSQKLQEYLDFFTYQDPETNKSYLIWGLTASLALIVAWLTFGTKPSFVSAFDVNDMLTHLEAKLKTHLQSNL</sequence>
<dbReference type="InterPro" id="IPR000086">
    <property type="entry name" value="NUDIX_hydrolase_dom"/>
</dbReference>
<comment type="catalytic activity">
    <reaction evidence="26">
        <text>acetyl-CoA + H2O = S-acetyl-4'-phosphopantetheine + adenosine 3',5'-bisphosphate + 2 H(+)</text>
        <dbReference type="Rhea" id="RHEA:64992"/>
        <dbReference type="ChEBI" id="CHEBI:15377"/>
        <dbReference type="ChEBI" id="CHEBI:15378"/>
        <dbReference type="ChEBI" id="CHEBI:57288"/>
        <dbReference type="ChEBI" id="CHEBI:58343"/>
        <dbReference type="ChEBI" id="CHEBI:156266"/>
    </reaction>
    <physiologicalReaction direction="left-to-right" evidence="26">
        <dbReference type="Rhea" id="RHEA:64993"/>
    </physiologicalReaction>
</comment>
<evidence type="ECO:0000256" key="19">
    <source>
        <dbReference type="ARBA" id="ARBA00047757"/>
    </source>
</evidence>
<dbReference type="Proteomes" id="UP000886611">
    <property type="component" value="Unassembled WGS sequence"/>
</dbReference>
<evidence type="ECO:0000256" key="3">
    <source>
        <dbReference type="ARBA" id="ARBA00004275"/>
    </source>
</evidence>
<evidence type="ECO:0000256" key="16">
    <source>
        <dbReference type="ARBA" id="ARBA00047403"/>
    </source>
</evidence>
<comment type="caution">
    <text evidence="31">The sequence shown here is derived from an EMBL/GenBank/DDBJ whole genome shotgun (WGS) entry which is preliminary data.</text>
</comment>
<dbReference type="Pfam" id="PF00293">
    <property type="entry name" value="NUDIX"/>
    <property type="match status" value="1"/>
</dbReference>
<comment type="cofactor">
    <cofactor evidence="1">
        <name>Mn(2+)</name>
        <dbReference type="ChEBI" id="CHEBI:29035"/>
    </cofactor>
</comment>
<evidence type="ECO:0000256" key="21">
    <source>
        <dbReference type="ARBA" id="ARBA00048667"/>
    </source>
</evidence>
<evidence type="ECO:0000256" key="29">
    <source>
        <dbReference type="ARBA" id="ARBA00079598"/>
    </source>
</evidence>
<comment type="function">
    <text evidence="27">Fatty acyl-coenzyme A (CoA) diphosphatase that hydrolyzes fatty acyl-CoA to yield acyl-4'-phosphopantetheine and adenosine 3',5'-bisphosphate. Cleaves CoA, CoA esters and oxidized CoA with similar efficiencies. Preferentially hydrolyzes medium-chain acyl-CoAs and bile acid-CoAs. Has no activity toward NDP-sugars, CDP-alcohols, (deoxy)nucleoside 5'-triphosphates, nucleoside 5'-di or monophosphates, diadenosine polyphosphates, NAD, NADH, NADP, NADPH or thymidine-5'-monophospho-p-nitrophenyl ester. May be required to eliminate oxidized CoA from peroxisomes, or regulate CoA and acyl-CoA levels in this organelle in response to metabolic demand. Does not play a role in U8 snoRNA decapping activity. Binds U8 snoRNA. Exhibits decapping activity towards dpCoA-capped RNAs in vitro.</text>
</comment>
<protein>
    <recommendedName>
        <fullName evidence="28">Peroxisomal coenzyme A diphosphatase NUDT7</fullName>
        <ecNumber evidence="13">3.6.1.77</ecNumber>
    </recommendedName>
    <alternativeName>
        <fullName evidence="29">Nucleoside diphosphate-linked moiety X motif 7</fullName>
    </alternativeName>
</protein>
<evidence type="ECO:0000256" key="20">
    <source>
        <dbReference type="ARBA" id="ARBA00048624"/>
    </source>
</evidence>
<comment type="catalytic activity">
    <reaction evidence="22">
        <text>choloyl-CoA + H2O = S-choloyl-4'-phosphopantetheine + adenosine 3',5'-bisphosphate + 2 H(+)</text>
        <dbReference type="Rhea" id="RHEA:50036"/>
        <dbReference type="ChEBI" id="CHEBI:15377"/>
        <dbReference type="ChEBI" id="CHEBI:15378"/>
        <dbReference type="ChEBI" id="CHEBI:57373"/>
        <dbReference type="ChEBI" id="CHEBI:58343"/>
        <dbReference type="ChEBI" id="CHEBI:132020"/>
    </reaction>
    <physiologicalReaction direction="left-to-right" evidence="22">
        <dbReference type="Rhea" id="RHEA:50037"/>
    </physiologicalReaction>
</comment>
<dbReference type="AlphaFoldDB" id="A0A8X7XM35"/>
<evidence type="ECO:0000256" key="6">
    <source>
        <dbReference type="ARBA" id="ARBA00022723"/>
    </source>
</evidence>
<accession>A0A8X7XM35</accession>
<evidence type="ECO:0000256" key="7">
    <source>
        <dbReference type="ARBA" id="ARBA00022801"/>
    </source>
</evidence>
<dbReference type="InterPro" id="IPR000059">
    <property type="entry name" value="NUDIX_hydrolase_NudL_CS"/>
</dbReference>
<comment type="catalytic activity">
    <reaction evidence="14">
        <text>octanoyl-CoA + H2O = S-octanoyl-4'-phosphopantetheine + adenosine 3',5'-bisphosphate + 2 H(+)</text>
        <dbReference type="Rhea" id="RHEA:50016"/>
        <dbReference type="ChEBI" id="CHEBI:15377"/>
        <dbReference type="ChEBI" id="CHEBI:15378"/>
        <dbReference type="ChEBI" id="CHEBI:57386"/>
        <dbReference type="ChEBI" id="CHEBI:58343"/>
        <dbReference type="ChEBI" id="CHEBI:132013"/>
    </reaction>
    <physiologicalReaction direction="left-to-right" evidence="14">
        <dbReference type="Rhea" id="RHEA:50017"/>
    </physiologicalReaction>
</comment>
<gene>
    <name evidence="31" type="primary">Nudt7</name>
    <name evidence="31" type="ORF">GTO96_0022726</name>
</gene>
<dbReference type="InterPro" id="IPR029057">
    <property type="entry name" value="PRTase-like"/>
</dbReference>
<comment type="catalytic activity">
    <reaction evidence="18">
        <text>propanoyl-CoA + H2O = propanoyl-4'-phosphopantetheine + adenosine 3',5'-bisphosphate + 2 H(+)</text>
        <dbReference type="Rhea" id="RHEA:67464"/>
        <dbReference type="ChEBI" id="CHEBI:15377"/>
        <dbReference type="ChEBI" id="CHEBI:15378"/>
        <dbReference type="ChEBI" id="CHEBI:57392"/>
        <dbReference type="ChEBI" id="CHEBI:58343"/>
        <dbReference type="ChEBI" id="CHEBI:172362"/>
    </reaction>
    <physiologicalReaction direction="left-to-right" evidence="18">
        <dbReference type="Rhea" id="RHEA:67465"/>
    </physiologicalReaction>
</comment>
<dbReference type="InterPro" id="IPR045121">
    <property type="entry name" value="CoAse"/>
</dbReference>
<keyword evidence="6" id="KW-0479">Metal-binding</keyword>
<evidence type="ECO:0000256" key="11">
    <source>
        <dbReference type="ARBA" id="ARBA00023211"/>
    </source>
</evidence>
<keyword evidence="10" id="KW-0576">Peroxisome</keyword>
<comment type="catalytic activity">
    <reaction evidence="24">
        <text>decanoyl-CoA + H2O = decanoyl-4'-phosphopantetheine + adenosine 3',5'-bisphosphate + 2 H(+)</text>
        <dbReference type="Rhea" id="RHEA:50020"/>
        <dbReference type="ChEBI" id="CHEBI:15377"/>
        <dbReference type="ChEBI" id="CHEBI:15378"/>
        <dbReference type="ChEBI" id="CHEBI:58343"/>
        <dbReference type="ChEBI" id="CHEBI:61430"/>
        <dbReference type="ChEBI" id="CHEBI:132014"/>
    </reaction>
    <physiologicalReaction direction="left-to-right" evidence="24">
        <dbReference type="Rhea" id="RHEA:50021"/>
    </physiologicalReaction>
</comment>
<evidence type="ECO:0000256" key="25">
    <source>
        <dbReference type="ARBA" id="ARBA00051749"/>
    </source>
</evidence>
<keyword evidence="8" id="KW-0460">Magnesium</keyword>
<comment type="catalytic activity">
    <reaction evidence="25">
        <text>3alpha,7alpha,12alpha-trihydroxy-5beta-cholestan-26-oyl-CoA + H2O = 3alpha,7alpha,12alpha-trihydroxy-5beta-cholestan-26-oyl-4'-phosphopantetheine + adenosine 3',5'-bisphosphate + 2 H(+)</text>
        <dbReference type="Rhea" id="RHEA:50040"/>
        <dbReference type="ChEBI" id="CHEBI:15377"/>
        <dbReference type="ChEBI" id="CHEBI:15378"/>
        <dbReference type="ChEBI" id="CHEBI:58343"/>
        <dbReference type="ChEBI" id="CHEBI:63001"/>
        <dbReference type="ChEBI" id="CHEBI:132021"/>
    </reaction>
    <physiologicalReaction direction="left-to-right" evidence="25">
        <dbReference type="Rhea" id="RHEA:50041"/>
    </physiologicalReaction>
</comment>
<comment type="catalytic activity">
    <reaction evidence="23">
        <text>butanoyl-CoA + H2O = S-butanoyl-4'-phosphopantetheine + adenosine 3',5'-bisphosphate + 2 H(+)</text>
        <dbReference type="Rhea" id="RHEA:49976"/>
        <dbReference type="ChEBI" id="CHEBI:15377"/>
        <dbReference type="ChEBI" id="CHEBI:15378"/>
        <dbReference type="ChEBI" id="CHEBI:57371"/>
        <dbReference type="ChEBI" id="CHEBI:58343"/>
        <dbReference type="ChEBI" id="CHEBI:132011"/>
    </reaction>
    <physiologicalReaction direction="left-to-right" evidence="23">
        <dbReference type="Rhea" id="RHEA:49977"/>
    </physiologicalReaction>
</comment>
<feature type="non-terminal residue" evidence="31">
    <location>
        <position position="1"/>
    </location>
</feature>
<evidence type="ECO:0000256" key="27">
    <source>
        <dbReference type="ARBA" id="ARBA00059426"/>
    </source>
</evidence>
<dbReference type="CDD" id="cd03426">
    <property type="entry name" value="NUDIX_CoAse_Nudt7"/>
    <property type="match status" value="1"/>
</dbReference>
<evidence type="ECO:0000256" key="28">
    <source>
        <dbReference type="ARBA" id="ARBA00072984"/>
    </source>
</evidence>
<dbReference type="GO" id="GO:0005782">
    <property type="term" value="C:peroxisomal matrix"/>
    <property type="evidence" value="ECO:0007669"/>
    <property type="project" value="UniProtKB-ARBA"/>
</dbReference>
<evidence type="ECO:0000256" key="26">
    <source>
        <dbReference type="ARBA" id="ARBA00051856"/>
    </source>
</evidence>
<keyword evidence="32" id="KW-1185">Reference proteome</keyword>
<dbReference type="SUPFAM" id="SSF53271">
    <property type="entry name" value="PRTase-like"/>
    <property type="match status" value="1"/>
</dbReference>
<organism evidence="31 32">
    <name type="scientific">Polypterus senegalus</name>
    <name type="common">Senegal bichir</name>
    <dbReference type="NCBI Taxonomy" id="55291"/>
    <lineage>
        <taxon>Eukaryota</taxon>
        <taxon>Metazoa</taxon>
        <taxon>Chordata</taxon>
        <taxon>Craniata</taxon>
        <taxon>Vertebrata</taxon>
        <taxon>Euteleostomi</taxon>
        <taxon>Actinopterygii</taxon>
        <taxon>Polypteriformes</taxon>
        <taxon>Polypteridae</taxon>
        <taxon>Polypterus</taxon>
    </lineage>
</organism>
<dbReference type="PANTHER" id="PTHR12992">
    <property type="entry name" value="NUDIX HYDROLASE"/>
    <property type="match status" value="1"/>
</dbReference>
<evidence type="ECO:0000256" key="2">
    <source>
        <dbReference type="ARBA" id="ARBA00001946"/>
    </source>
</evidence>
<comment type="catalytic activity">
    <reaction evidence="19">
        <text>dodecanoyl-CoA + H2O = S-dodecanoyl-4'-phosphopantetheine + adenosine 3',5'-bisphosphate + 2 H(+)</text>
        <dbReference type="Rhea" id="RHEA:50024"/>
        <dbReference type="ChEBI" id="CHEBI:15377"/>
        <dbReference type="ChEBI" id="CHEBI:15378"/>
        <dbReference type="ChEBI" id="CHEBI:57375"/>
        <dbReference type="ChEBI" id="CHEBI:58343"/>
        <dbReference type="ChEBI" id="CHEBI:132015"/>
    </reaction>
    <physiologicalReaction direction="left-to-right" evidence="19">
        <dbReference type="Rhea" id="RHEA:50025"/>
    </physiologicalReaction>
</comment>
<comment type="catalytic activity">
    <reaction evidence="20">
        <text>succinyl-CoA + H2O = succinyl-4'-phosphopantetheine + adenosine 3',5'-bisphosphate + 2 H(+)</text>
        <dbReference type="Rhea" id="RHEA:67472"/>
        <dbReference type="ChEBI" id="CHEBI:15377"/>
        <dbReference type="ChEBI" id="CHEBI:15378"/>
        <dbReference type="ChEBI" id="CHEBI:57292"/>
        <dbReference type="ChEBI" id="CHEBI:58343"/>
        <dbReference type="ChEBI" id="CHEBI:172364"/>
    </reaction>
    <physiologicalReaction direction="left-to-right" evidence="20">
        <dbReference type="Rhea" id="RHEA:67473"/>
    </physiologicalReaction>
</comment>
<dbReference type="Gene3D" id="3.40.50.2020">
    <property type="match status" value="1"/>
</dbReference>
<keyword evidence="7" id="KW-0378">Hydrolase</keyword>
<evidence type="ECO:0000256" key="13">
    <source>
        <dbReference type="ARBA" id="ARBA00044967"/>
    </source>
</evidence>
<dbReference type="GO" id="GO:0009132">
    <property type="term" value="P:nucleoside diphosphate metabolic process"/>
    <property type="evidence" value="ECO:0007669"/>
    <property type="project" value="InterPro"/>
</dbReference>
<evidence type="ECO:0000256" key="9">
    <source>
        <dbReference type="ARBA" id="ARBA00022884"/>
    </source>
</evidence>
<dbReference type="GO" id="GO:0030145">
    <property type="term" value="F:manganese ion binding"/>
    <property type="evidence" value="ECO:0007669"/>
    <property type="project" value="InterPro"/>
</dbReference>
<comment type="catalytic activity">
    <reaction evidence="12">
        <text>CoA + H2O = (R)-4'-phosphopantetheine + adenosine 3',5'-bisphosphate + 2 H(+)</text>
        <dbReference type="Rhea" id="RHEA:64988"/>
        <dbReference type="ChEBI" id="CHEBI:15377"/>
        <dbReference type="ChEBI" id="CHEBI:15378"/>
        <dbReference type="ChEBI" id="CHEBI:57287"/>
        <dbReference type="ChEBI" id="CHEBI:58343"/>
        <dbReference type="ChEBI" id="CHEBI:61723"/>
        <dbReference type="EC" id="3.6.1.77"/>
    </reaction>
    <physiologicalReaction direction="left-to-right" evidence="12">
        <dbReference type="Rhea" id="RHEA:64989"/>
    </physiologicalReaction>
</comment>
<dbReference type="EC" id="3.6.1.77" evidence="13"/>
<evidence type="ECO:0000256" key="4">
    <source>
        <dbReference type="ARBA" id="ARBA00006506"/>
    </source>
</evidence>
<evidence type="ECO:0000256" key="1">
    <source>
        <dbReference type="ARBA" id="ARBA00001936"/>
    </source>
</evidence>
<dbReference type="EMBL" id="JAATIS010000147">
    <property type="protein sequence ID" value="KAG2469705.1"/>
    <property type="molecule type" value="Genomic_DNA"/>
</dbReference>
<evidence type="ECO:0000256" key="17">
    <source>
        <dbReference type="ARBA" id="ARBA00047466"/>
    </source>
</evidence>
<comment type="catalytic activity">
    <reaction evidence="17">
        <text>hexanoyl-CoA + H2O = hexanoyl-4'-phosphopantetheine + adenosine 3',5'-bisphosphate + 2 H(+)</text>
        <dbReference type="Rhea" id="RHEA:49980"/>
        <dbReference type="ChEBI" id="CHEBI:15377"/>
        <dbReference type="ChEBI" id="CHEBI:15378"/>
        <dbReference type="ChEBI" id="CHEBI:58343"/>
        <dbReference type="ChEBI" id="CHEBI:62620"/>
        <dbReference type="ChEBI" id="CHEBI:132012"/>
    </reaction>
    <physiologicalReaction direction="left-to-right" evidence="17">
        <dbReference type="Rhea" id="RHEA:49981"/>
    </physiologicalReaction>
</comment>
<reference evidence="31 32" key="1">
    <citation type="journal article" date="2021" name="Cell">
        <title>Tracing the genetic footprints of vertebrate landing in non-teleost ray-finned fishes.</title>
        <authorList>
            <person name="Bi X."/>
            <person name="Wang K."/>
            <person name="Yang L."/>
            <person name="Pan H."/>
            <person name="Jiang H."/>
            <person name="Wei Q."/>
            <person name="Fang M."/>
            <person name="Yu H."/>
            <person name="Zhu C."/>
            <person name="Cai Y."/>
            <person name="He Y."/>
            <person name="Gan X."/>
            <person name="Zeng H."/>
            <person name="Yu D."/>
            <person name="Zhu Y."/>
            <person name="Jiang H."/>
            <person name="Qiu Q."/>
            <person name="Yang H."/>
            <person name="Zhang Y.E."/>
            <person name="Wang W."/>
            <person name="Zhu M."/>
            <person name="He S."/>
            <person name="Zhang G."/>
        </authorList>
    </citation>
    <scope>NUCLEOTIDE SEQUENCE [LARGE SCALE GENOMIC DNA]</scope>
    <source>
        <strain evidence="31">Bchr_013</strain>
    </source>
</reference>
<dbReference type="FunFam" id="3.90.79.10:FF:000049">
    <property type="entry name" value="Peroxisomal coenzyme A diphosphatase NUDT7"/>
    <property type="match status" value="1"/>
</dbReference>
<evidence type="ECO:0000256" key="5">
    <source>
        <dbReference type="ARBA" id="ARBA00011245"/>
    </source>
</evidence>
<dbReference type="GO" id="GO:0010945">
    <property type="term" value="F:coenzyme A diphosphatase activity"/>
    <property type="evidence" value="ECO:0007669"/>
    <property type="project" value="UniProtKB-EC"/>
</dbReference>
<feature type="domain" description="Nudix hydrolase" evidence="30">
    <location>
        <begin position="245"/>
        <end position="376"/>
    </location>
</feature>
<evidence type="ECO:0000313" key="31">
    <source>
        <dbReference type="EMBL" id="KAG2469705.1"/>
    </source>
</evidence>
<evidence type="ECO:0000259" key="30">
    <source>
        <dbReference type="PROSITE" id="PS51462"/>
    </source>
</evidence>
<dbReference type="PANTHER" id="PTHR12992:SF24">
    <property type="entry name" value="PEROXISOMAL COENZYME A DIPHOSPHATASE NUDT7"/>
    <property type="match status" value="1"/>
</dbReference>
<dbReference type="PROSITE" id="PS01293">
    <property type="entry name" value="NUDIX_COA"/>
    <property type="match status" value="1"/>
</dbReference>
<comment type="cofactor">
    <cofactor evidence="2">
        <name>Mg(2+)</name>
        <dbReference type="ChEBI" id="CHEBI:18420"/>
    </cofactor>
</comment>
<dbReference type="GO" id="GO:0003723">
    <property type="term" value="F:RNA binding"/>
    <property type="evidence" value="ECO:0007669"/>
    <property type="project" value="UniProtKB-KW"/>
</dbReference>
<comment type="catalytic activity">
    <reaction evidence="21">
        <text>a 5'-end CoA-ribonucleoside in mRNA + H2O = a 5'-end phospho-adenosine-phospho-ribonucleoside in mRNA + (R)-4'-phosphopantetheine + 2 H(+)</text>
        <dbReference type="Rhea" id="RHEA:67592"/>
        <dbReference type="Rhea" id="RHEA-COMP:15719"/>
        <dbReference type="Rhea" id="RHEA-COMP:17276"/>
        <dbReference type="ChEBI" id="CHEBI:15377"/>
        <dbReference type="ChEBI" id="CHEBI:15378"/>
        <dbReference type="ChEBI" id="CHEBI:61723"/>
        <dbReference type="ChEBI" id="CHEBI:144051"/>
        <dbReference type="ChEBI" id="CHEBI:172371"/>
    </reaction>
    <physiologicalReaction direction="left-to-right" evidence="21">
        <dbReference type="Rhea" id="RHEA:67593"/>
    </physiologicalReaction>
</comment>
<dbReference type="GO" id="GO:0000287">
    <property type="term" value="F:magnesium ion binding"/>
    <property type="evidence" value="ECO:0007669"/>
    <property type="project" value="InterPro"/>
</dbReference>
<feature type="non-terminal residue" evidence="31">
    <location>
        <position position="446"/>
    </location>
</feature>
<comment type="similarity">
    <text evidence="4">Belongs to the Nudix hydrolase family. PCD1 subfamily.</text>
</comment>
<comment type="subunit">
    <text evidence="5">Monomer.</text>
</comment>
<evidence type="ECO:0000256" key="18">
    <source>
        <dbReference type="ARBA" id="ARBA00047666"/>
    </source>
</evidence>
<comment type="subcellular location">
    <subcellularLocation>
        <location evidence="3">Peroxisome</location>
    </subcellularLocation>
</comment>
<evidence type="ECO:0000256" key="8">
    <source>
        <dbReference type="ARBA" id="ARBA00022842"/>
    </source>
</evidence>
<dbReference type="PROSITE" id="PS51462">
    <property type="entry name" value="NUDIX"/>
    <property type="match status" value="1"/>
</dbReference>
<evidence type="ECO:0000256" key="23">
    <source>
        <dbReference type="ARBA" id="ARBA00049284"/>
    </source>
</evidence>
<keyword evidence="11" id="KW-0464">Manganese</keyword>
<keyword evidence="9" id="KW-0694">RNA-binding</keyword>
<comment type="catalytic activity">
    <reaction evidence="15">
        <text>malonyl-CoA + H2O = malonyl-4'-phosphopantetheine + adenosine 3',5'-bisphosphate + 2 H(+)</text>
        <dbReference type="Rhea" id="RHEA:67468"/>
        <dbReference type="ChEBI" id="CHEBI:15377"/>
        <dbReference type="ChEBI" id="CHEBI:15378"/>
        <dbReference type="ChEBI" id="CHEBI:57384"/>
        <dbReference type="ChEBI" id="CHEBI:58343"/>
        <dbReference type="ChEBI" id="CHEBI:172363"/>
    </reaction>
    <physiologicalReaction direction="left-to-right" evidence="15">
        <dbReference type="Rhea" id="RHEA:67469"/>
    </physiologicalReaction>
</comment>
<evidence type="ECO:0000256" key="10">
    <source>
        <dbReference type="ARBA" id="ARBA00023140"/>
    </source>
</evidence>
<dbReference type="Gene3D" id="3.90.79.10">
    <property type="entry name" value="Nucleoside Triphosphate Pyrophosphohydrolase"/>
    <property type="match status" value="1"/>
</dbReference>
<dbReference type="SUPFAM" id="SSF55811">
    <property type="entry name" value="Nudix"/>
    <property type="match status" value="1"/>
</dbReference>
<evidence type="ECO:0000256" key="24">
    <source>
        <dbReference type="ARBA" id="ARBA00050371"/>
    </source>
</evidence>